<protein>
    <submittedName>
        <fullName evidence="2">UrcA family protein</fullName>
    </submittedName>
</protein>
<accession>A0A1G4TC09</accession>
<dbReference type="Proteomes" id="UP000199150">
    <property type="component" value="Unassembled WGS sequence"/>
</dbReference>
<proteinExistence type="predicted"/>
<evidence type="ECO:0000256" key="1">
    <source>
        <dbReference type="SAM" id="SignalP"/>
    </source>
</evidence>
<feature type="chain" id="PRO_5011551135" evidence="1">
    <location>
        <begin position="24"/>
        <end position="125"/>
    </location>
</feature>
<reference evidence="3" key="1">
    <citation type="submission" date="2016-10" db="EMBL/GenBank/DDBJ databases">
        <authorList>
            <person name="Varghese N."/>
            <person name="Submissions S."/>
        </authorList>
    </citation>
    <scope>NUCLEOTIDE SEQUENCE [LARGE SCALE GENOMIC DNA]</scope>
    <source>
        <strain evidence="3">CGMCC 1.3431</strain>
    </source>
</reference>
<gene>
    <name evidence="2" type="ORF">SAMN02927928_3351</name>
</gene>
<evidence type="ECO:0000313" key="2">
    <source>
        <dbReference type="EMBL" id="SCW78119.1"/>
    </source>
</evidence>
<dbReference type="NCBIfam" id="TIGR04433">
    <property type="entry name" value="UrcA_uranyl"/>
    <property type="match status" value="1"/>
</dbReference>
<dbReference type="AlphaFoldDB" id="A0A1G4TC09"/>
<sequence length="125" mass="13649">MRRSMFYAALLSAAAMTTGSAYAQTLVTAQRTVSAREVNFQDVKQVRFFYAKLTAAAYDVCASEFYDPLTQMADKACQDEAVNSAVSQVDKPLLNSVSKRPRVELIARNTSSGDRPALLVSGLDK</sequence>
<dbReference type="STRING" id="260084.SAMN02927928_3351"/>
<name>A0A1G4TC09_9CAUL</name>
<evidence type="ECO:0000313" key="3">
    <source>
        <dbReference type="Proteomes" id="UP000199150"/>
    </source>
</evidence>
<feature type="signal peptide" evidence="1">
    <location>
        <begin position="1"/>
        <end position="23"/>
    </location>
</feature>
<dbReference type="OrthoDB" id="7174026at2"/>
<keyword evidence="3" id="KW-1185">Reference proteome</keyword>
<organism evidence="2 3">
    <name type="scientific">Asticcacaulis taihuensis</name>
    <dbReference type="NCBI Taxonomy" id="260084"/>
    <lineage>
        <taxon>Bacteria</taxon>
        <taxon>Pseudomonadati</taxon>
        <taxon>Pseudomonadota</taxon>
        <taxon>Alphaproteobacteria</taxon>
        <taxon>Caulobacterales</taxon>
        <taxon>Caulobacteraceae</taxon>
        <taxon>Asticcacaulis</taxon>
    </lineage>
</organism>
<dbReference type="InterPro" id="IPR030972">
    <property type="entry name" value="UrcA_uranyl"/>
</dbReference>
<keyword evidence="1" id="KW-0732">Signal</keyword>
<dbReference type="EMBL" id="FMTS01000007">
    <property type="protein sequence ID" value="SCW78119.1"/>
    <property type="molecule type" value="Genomic_DNA"/>
</dbReference>